<dbReference type="Proteomes" id="UP001165960">
    <property type="component" value="Unassembled WGS sequence"/>
</dbReference>
<organism evidence="1 2">
    <name type="scientific">Entomophthora muscae</name>
    <dbReference type="NCBI Taxonomy" id="34485"/>
    <lineage>
        <taxon>Eukaryota</taxon>
        <taxon>Fungi</taxon>
        <taxon>Fungi incertae sedis</taxon>
        <taxon>Zoopagomycota</taxon>
        <taxon>Entomophthoromycotina</taxon>
        <taxon>Entomophthoromycetes</taxon>
        <taxon>Entomophthorales</taxon>
        <taxon>Entomophthoraceae</taxon>
        <taxon>Entomophthora</taxon>
    </lineage>
</organism>
<proteinExistence type="predicted"/>
<evidence type="ECO:0000313" key="1">
    <source>
        <dbReference type="EMBL" id="KAJ9090024.1"/>
    </source>
</evidence>
<reference evidence="1" key="1">
    <citation type="submission" date="2022-04" db="EMBL/GenBank/DDBJ databases">
        <title>Genome of the entomopathogenic fungus Entomophthora muscae.</title>
        <authorList>
            <person name="Elya C."/>
            <person name="Lovett B.R."/>
            <person name="Lee E."/>
            <person name="Macias A.M."/>
            <person name="Hajek A.E."/>
            <person name="De Bivort B.L."/>
            <person name="Kasson M.T."/>
            <person name="De Fine Licht H.H."/>
            <person name="Stajich J.E."/>
        </authorList>
    </citation>
    <scope>NUCLEOTIDE SEQUENCE</scope>
    <source>
        <strain evidence="1">Berkeley</strain>
    </source>
</reference>
<gene>
    <name evidence="1" type="ORF">DSO57_1006726</name>
</gene>
<keyword evidence="2" id="KW-1185">Reference proteome</keyword>
<comment type="caution">
    <text evidence="1">The sequence shown here is derived from an EMBL/GenBank/DDBJ whole genome shotgun (WGS) entry which is preliminary data.</text>
</comment>
<dbReference type="EMBL" id="QTSX02000019">
    <property type="protein sequence ID" value="KAJ9090024.1"/>
    <property type="molecule type" value="Genomic_DNA"/>
</dbReference>
<protein>
    <submittedName>
        <fullName evidence="1">Uncharacterized protein</fullName>
    </submittedName>
</protein>
<sequence length="267" mass="29780">MLIQFDCSGDVVNSSGGTKHHHFFSPEQAQPESVTCKTRSQDPCPASALSVNLTPAKIKEANPHGIKALVALYCPPGAPFRTVHFIKYPHNPDYLKYNLKTILIADPLESNKETEYIGHKGKRIKVSSLLFKDKYNYLLVYFVLMTPPLTPQPNHPTEPATAAKTMSTKMFRVLYITLAGLVDSMVPNSKPWSLLGRFLSYIIKLGPILWWALPTGLAVPRPESPNASTYAWLLDIVKQILSLPTSTWSFPTPLCQYDGPFTCQLPH</sequence>
<accession>A0ACC2USF7</accession>
<evidence type="ECO:0000313" key="2">
    <source>
        <dbReference type="Proteomes" id="UP001165960"/>
    </source>
</evidence>
<name>A0ACC2USF7_9FUNG</name>